<accession>A0ABS9W1E9</accession>
<evidence type="ECO:0000313" key="2">
    <source>
        <dbReference type="Proteomes" id="UP001201985"/>
    </source>
</evidence>
<name>A0ABS9W1E9_9PROT</name>
<sequence length="374" mass="38834">MDGQTYTRSFSSIDAALDVLRRGDIRSIAPNYTAASQVTAQVSIRGVPATVTRQAGSNALVLTVPGAGLQRTFDGATAAEAAGQLAAFATGEVASDELRSIYDAIVATSTIDPVAGNPSSLQGQSVIADYAAGTALPGDTGRLDSREAGWHFAAGLSFTDQQAEDFDTQAYSLPLAVSYAFRQDGPELFLSVPLMLTDSAGAQSYIGSAGLGLRIPVVVTPELRWALTPAVRAGAAGSSEVGSVGSAYGASLTSDLRVGLPAGLVLGIGNTVGYYETKPVKVGDYDLRYDLQNAYYRNGAWISRPFGTVGGLPLLLGASFTDTRLAGDDLAVSSWQEYGISATMGATSPARLTLTYLDGRRGYDALHVGLSFAF</sequence>
<dbReference type="RefSeq" id="WP_120008950.1">
    <property type="nucleotide sequence ID" value="NZ_JALBUU010000004.1"/>
</dbReference>
<proteinExistence type="predicted"/>
<evidence type="ECO:0000313" key="1">
    <source>
        <dbReference type="EMBL" id="MCI0753011.1"/>
    </source>
</evidence>
<organism evidence="1 2">
    <name type="scientific">Teichococcus vastitatis</name>
    <dbReference type="NCBI Taxonomy" id="2307076"/>
    <lineage>
        <taxon>Bacteria</taxon>
        <taxon>Pseudomonadati</taxon>
        <taxon>Pseudomonadota</taxon>
        <taxon>Alphaproteobacteria</taxon>
        <taxon>Acetobacterales</taxon>
        <taxon>Roseomonadaceae</taxon>
        <taxon>Roseomonas</taxon>
    </lineage>
</organism>
<protein>
    <recommendedName>
        <fullName evidence="3">Autotransporter domain-containing protein</fullName>
    </recommendedName>
</protein>
<comment type="caution">
    <text evidence="1">The sequence shown here is derived from an EMBL/GenBank/DDBJ whole genome shotgun (WGS) entry which is preliminary data.</text>
</comment>
<dbReference type="Proteomes" id="UP001201985">
    <property type="component" value="Unassembled WGS sequence"/>
</dbReference>
<dbReference type="EMBL" id="JALBUU010000004">
    <property type="protein sequence ID" value="MCI0753011.1"/>
    <property type="molecule type" value="Genomic_DNA"/>
</dbReference>
<gene>
    <name evidence="1" type="ORF">MON41_04450</name>
</gene>
<keyword evidence="2" id="KW-1185">Reference proteome</keyword>
<reference evidence="1 2" key="1">
    <citation type="submission" date="2022-03" db="EMBL/GenBank/DDBJ databases">
        <title>Complete genome analysis of Roseomonas KG 17.1 : a prolific producer of plant growth promoters.</title>
        <authorList>
            <person name="Saadouli I."/>
            <person name="Najjari A."/>
            <person name="Mosbah A."/>
            <person name="Ouzari H.I."/>
        </authorList>
    </citation>
    <scope>NUCLEOTIDE SEQUENCE [LARGE SCALE GENOMIC DNA]</scope>
    <source>
        <strain evidence="1 2">KG17-1</strain>
    </source>
</reference>
<evidence type="ECO:0008006" key="3">
    <source>
        <dbReference type="Google" id="ProtNLM"/>
    </source>
</evidence>